<name>A0A078AC24_STYLE</name>
<evidence type="ECO:0000313" key="2">
    <source>
        <dbReference type="Proteomes" id="UP000039865"/>
    </source>
</evidence>
<organism evidence="1 2">
    <name type="scientific">Stylonychia lemnae</name>
    <name type="common">Ciliate</name>
    <dbReference type="NCBI Taxonomy" id="5949"/>
    <lineage>
        <taxon>Eukaryota</taxon>
        <taxon>Sar</taxon>
        <taxon>Alveolata</taxon>
        <taxon>Ciliophora</taxon>
        <taxon>Intramacronucleata</taxon>
        <taxon>Spirotrichea</taxon>
        <taxon>Stichotrichia</taxon>
        <taxon>Sporadotrichida</taxon>
        <taxon>Oxytrichidae</taxon>
        <taxon>Stylonychinae</taxon>
        <taxon>Stylonychia</taxon>
    </lineage>
</organism>
<reference evidence="1 2" key="1">
    <citation type="submission" date="2014-06" db="EMBL/GenBank/DDBJ databases">
        <authorList>
            <person name="Swart Estienne"/>
        </authorList>
    </citation>
    <scope>NUCLEOTIDE SEQUENCE [LARGE SCALE GENOMIC DNA]</scope>
    <source>
        <strain evidence="1 2">130c</strain>
    </source>
</reference>
<proteinExistence type="predicted"/>
<accession>A0A078AC24</accession>
<gene>
    <name evidence="1" type="primary">Contig2516.g2707</name>
    <name evidence="1" type="ORF">STYLEM_8832</name>
</gene>
<dbReference type="EMBL" id="CCKQ01008382">
    <property type="protein sequence ID" value="CDW79840.1"/>
    <property type="molecule type" value="Genomic_DNA"/>
</dbReference>
<protein>
    <submittedName>
        <fullName evidence="1">Uncharacterized protein</fullName>
    </submittedName>
</protein>
<dbReference type="InParanoid" id="A0A078AC24"/>
<keyword evidence="2" id="KW-1185">Reference proteome</keyword>
<sequence>MIGHLDQQEEKMKKFNQQLTFEELKLKTFQELVADVNEIKNYMNTEIQIDSADDLLRYYKNFYRPQENPDHILIMTTQIIVLSAYYQDFKLFSESQLYQKLLHDVKKYLQYSQSVDPNYLAVCLKFMKDVVFPITNMSYLSENVYKQRNLFNEIINLIISRASKDLNLLNIGQISYISRNLQIQYKKKPMFVEKEVDEIRVEFNEKVDQYLIHKYKNNERIDKINGIRLLIGQSNNNMMDRDACIAVESLLYDSLLELKQENPSQPILSRQEFLDIVNAFTRRKSYNKDLWILSLKQLSFFFKSQEMRLSDLTILTYNLYVMKLYSPKLYQMIVDYFLKQRYSETEMCELRPVMVVNFILSMSYMHKTLENDEFFKVVRAYIINNLDSFNKLLLTKLLDVFKYNQKFSLINQNLKLLLEKELEKKVEQKISESEEEEFKMLRQDLSNLS</sequence>
<dbReference type="AlphaFoldDB" id="A0A078AC24"/>
<dbReference type="Proteomes" id="UP000039865">
    <property type="component" value="Unassembled WGS sequence"/>
</dbReference>
<evidence type="ECO:0000313" key="1">
    <source>
        <dbReference type="EMBL" id="CDW79840.1"/>
    </source>
</evidence>